<dbReference type="SMART" id="SM01049">
    <property type="entry name" value="Cache_2"/>
    <property type="match status" value="1"/>
</dbReference>
<dbReference type="InterPro" id="IPR011712">
    <property type="entry name" value="Sig_transdc_His_kin_sub3_dim/P"/>
</dbReference>
<dbReference type="PANTHER" id="PTHR24421">
    <property type="entry name" value="NITRATE/NITRITE SENSOR PROTEIN NARX-RELATED"/>
    <property type="match status" value="1"/>
</dbReference>
<dbReference type="SUPFAM" id="SSF55874">
    <property type="entry name" value="ATPase domain of HSP90 chaperone/DNA topoisomerase II/histidine kinase"/>
    <property type="match status" value="1"/>
</dbReference>
<dbReference type="InterPro" id="IPR036890">
    <property type="entry name" value="HATPase_C_sf"/>
</dbReference>
<keyword evidence="12" id="KW-1185">Reference proteome</keyword>
<dbReference type="Gene3D" id="3.30.565.10">
    <property type="entry name" value="Histidine kinase-like ATPase, C-terminal domain"/>
    <property type="match status" value="1"/>
</dbReference>
<feature type="transmembrane region" description="Helical" evidence="9">
    <location>
        <begin position="205"/>
        <end position="224"/>
    </location>
</feature>
<dbReference type="InterPro" id="IPR033480">
    <property type="entry name" value="sCache_2"/>
</dbReference>
<proteinExistence type="predicted"/>
<evidence type="ECO:0000256" key="6">
    <source>
        <dbReference type="ARBA" id="ARBA00022989"/>
    </source>
</evidence>
<keyword evidence="2" id="KW-1003">Cell membrane</keyword>
<keyword evidence="6 9" id="KW-1133">Transmembrane helix</keyword>
<evidence type="ECO:0000256" key="3">
    <source>
        <dbReference type="ARBA" id="ARBA00022679"/>
    </source>
</evidence>
<evidence type="ECO:0000313" key="12">
    <source>
        <dbReference type="Proteomes" id="UP001156694"/>
    </source>
</evidence>
<evidence type="ECO:0000256" key="1">
    <source>
        <dbReference type="ARBA" id="ARBA00004651"/>
    </source>
</evidence>
<dbReference type="InterPro" id="IPR050482">
    <property type="entry name" value="Sensor_HK_TwoCompSys"/>
</dbReference>
<protein>
    <submittedName>
        <fullName evidence="11">Sensor histidine kinase</fullName>
    </submittedName>
</protein>
<name>A0ABQ5VRC1_9RHOB</name>
<reference evidence="12" key="1">
    <citation type="journal article" date="2019" name="Int. J. Syst. Evol. Microbiol.">
        <title>The Global Catalogue of Microorganisms (GCM) 10K type strain sequencing project: providing services to taxonomists for standard genome sequencing and annotation.</title>
        <authorList>
            <consortium name="The Broad Institute Genomics Platform"/>
            <consortium name="The Broad Institute Genome Sequencing Center for Infectious Disease"/>
            <person name="Wu L."/>
            <person name="Ma J."/>
        </authorList>
    </citation>
    <scope>NUCLEOTIDE SEQUENCE [LARGE SCALE GENOMIC DNA]</scope>
    <source>
        <strain evidence="12">NBRC 110140</strain>
    </source>
</reference>
<dbReference type="Pfam" id="PF07730">
    <property type="entry name" value="HisKA_3"/>
    <property type="match status" value="1"/>
</dbReference>
<dbReference type="PANTHER" id="PTHR24421:SF58">
    <property type="entry name" value="SIGNAL TRANSDUCTION HISTIDINE-PROTEIN KINASE_PHOSPHATASE UHPB"/>
    <property type="match status" value="1"/>
</dbReference>
<sequence length="453" mass="50732">MLYRTKLLLLTLIPILAISFATLWVLDLQSERLSARQSETLENMILASRKEELRNYLSLAENAIAPAYNSFLKTRRIAQAEAKAILRGMSASEDQYFYVYDSTGTTIVDPRLSFMQGKNWIGLENINGRPVIKELIEAAKTGQDFYTYTWQKPSTKEYLPKLTHAKYFERWDWIIGTGIYLDDIDQQIDVQRGVMQNSFNRSRTTIAFLALAALSATTLTMWVFQFTQQRMADAQLRRLNARLVDVQESLSKRLSQELHDGLSQLLVSARYGLEAVLGGSSDKKIEATTTSAMDTIDTAIKEVRRISLGLRPTVLDDIGLAAAIRGLGKEFEANMSIPTAVTTMPVGDLLSDRAKTALYRIAQEALTNIAKHAVAHSASIDLSTNRRFVRLVIEDDGKGLTQARPRARTQGLGLRNMQERIDSFGGKIKITSRIDAGVTIDVLMPISQNTQEE</sequence>
<evidence type="ECO:0000256" key="8">
    <source>
        <dbReference type="ARBA" id="ARBA00023136"/>
    </source>
</evidence>
<keyword evidence="8 9" id="KW-0472">Membrane</keyword>
<keyword evidence="3" id="KW-0808">Transferase</keyword>
<gene>
    <name evidence="11" type="ORF">GCM10007939_01330</name>
</gene>
<evidence type="ECO:0000313" key="11">
    <source>
        <dbReference type="EMBL" id="GLQ33850.1"/>
    </source>
</evidence>
<keyword evidence="7" id="KW-0902">Two-component regulatory system</keyword>
<dbReference type="Gene3D" id="3.30.450.20">
    <property type="entry name" value="PAS domain"/>
    <property type="match status" value="1"/>
</dbReference>
<evidence type="ECO:0000256" key="7">
    <source>
        <dbReference type="ARBA" id="ARBA00023012"/>
    </source>
</evidence>
<dbReference type="SMART" id="SM00387">
    <property type="entry name" value="HATPase_c"/>
    <property type="match status" value="1"/>
</dbReference>
<accession>A0ABQ5VRC1</accession>
<dbReference type="EMBL" id="BSNN01000001">
    <property type="protein sequence ID" value="GLQ33850.1"/>
    <property type="molecule type" value="Genomic_DNA"/>
</dbReference>
<keyword evidence="4 9" id="KW-0812">Transmembrane</keyword>
<evidence type="ECO:0000256" key="2">
    <source>
        <dbReference type="ARBA" id="ARBA00022475"/>
    </source>
</evidence>
<dbReference type="Gene3D" id="1.20.5.1930">
    <property type="match status" value="1"/>
</dbReference>
<dbReference type="Pfam" id="PF17200">
    <property type="entry name" value="sCache_2"/>
    <property type="match status" value="1"/>
</dbReference>
<dbReference type="CDD" id="cd16917">
    <property type="entry name" value="HATPase_UhpB-NarQ-NarX-like"/>
    <property type="match status" value="1"/>
</dbReference>
<dbReference type="Proteomes" id="UP001156694">
    <property type="component" value="Unassembled WGS sequence"/>
</dbReference>
<evidence type="ECO:0000259" key="10">
    <source>
        <dbReference type="PROSITE" id="PS50109"/>
    </source>
</evidence>
<dbReference type="InterPro" id="IPR003594">
    <property type="entry name" value="HATPase_dom"/>
</dbReference>
<dbReference type="InterPro" id="IPR005467">
    <property type="entry name" value="His_kinase_dom"/>
</dbReference>
<comment type="caution">
    <text evidence="11">The sequence shown here is derived from an EMBL/GenBank/DDBJ whole genome shotgun (WGS) entry which is preliminary data.</text>
</comment>
<evidence type="ECO:0000256" key="5">
    <source>
        <dbReference type="ARBA" id="ARBA00022777"/>
    </source>
</evidence>
<organism evidence="11 12">
    <name type="scientific">Amylibacter marinus</name>
    <dbReference type="NCBI Taxonomy" id="1475483"/>
    <lineage>
        <taxon>Bacteria</taxon>
        <taxon>Pseudomonadati</taxon>
        <taxon>Pseudomonadota</taxon>
        <taxon>Alphaproteobacteria</taxon>
        <taxon>Rhodobacterales</taxon>
        <taxon>Paracoccaceae</taxon>
        <taxon>Amylibacter</taxon>
    </lineage>
</organism>
<keyword evidence="5 11" id="KW-0418">Kinase</keyword>
<dbReference type="GO" id="GO:0016301">
    <property type="term" value="F:kinase activity"/>
    <property type="evidence" value="ECO:0007669"/>
    <property type="project" value="UniProtKB-KW"/>
</dbReference>
<evidence type="ECO:0000256" key="9">
    <source>
        <dbReference type="SAM" id="Phobius"/>
    </source>
</evidence>
<comment type="subcellular location">
    <subcellularLocation>
        <location evidence="1">Cell membrane</location>
        <topology evidence="1">Multi-pass membrane protein</topology>
    </subcellularLocation>
</comment>
<feature type="domain" description="Histidine kinase" evidence="10">
    <location>
        <begin position="253"/>
        <end position="448"/>
    </location>
</feature>
<feature type="transmembrane region" description="Helical" evidence="9">
    <location>
        <begin position="6"/>
        <end position="26"/>
    </location>
</feature>
<dbReference type="PROSITE" id="PS50109">
    <property type="entry name" value="HIS_KIN"/>
    <property type="match status" value="1"/>
</dbReference>
<evidence type="ECO:0000256" key="4">
    <source>
        <dbReference type="ARBA" id="ARBA00022692"/>
    </source>
</evidence>
<dbReference type="RefSeq" id="WP_284375158.1">
    <property type="nucleotide sequence ID" value="NZ_BSNN01000001.1"/>
</dbReference>
<dbReference type="Pfam" id="PF02518">
    <property type="entry name" value="HATPase_c"/>
    <property type="match status" value="1"/>
</dbReference>